<proteinExistence type="predicted"/>
<comment type="caution">
    <text evidence="1">The sequence shown here is derived from an EMBL/GenBank/DDBJ whole genome shotgun (WGS) entry which is preliminary data.</text>
</comment>
<dbReference type="AlphaFoldDB" id="A0A016RWI7"/>
<sequence length="66" mass="7543">MGFEAQDMDKKEVREHLWRGLRTTDSCQTGMIEDIRSSGRELAKINVTKASCADSFVRKGRILLQK</sequence>
<evidence type="ECO:0000313" key="2">
    <source>
        <dbReference type="Proteomes" id="UP000024635"/>
    </source>
</evidence>
<dbReference type="Proteomes" id="UP000024635">
    <property type="component" value="Unassembled WGS sequence"/>
</dbReference>
<protein>
    <submittedName>
        <fullName evidence="1">Uncharacterized protein</fullName>
    </submittedName>
</protein>
<reference evidence="2" key="1">
    <citation type="journal article" date="2015" name="Nat. Genet.">
        <title>The genome and transcriptome of the zoonotic hookworm Ancylostoma ceylanicum identify infection-specific gene families.</title>
        <authorList>
            <person name="Schwarz E.M."/>
            <person name="Hu Y."/>
            <person name="Antoshechkin I."/>
            <person name="Miller M.M."/>
            <person name="Sternberg P.W."/>
            <person name="Aroian R.V."/>
        </authorList>
    </citation>
    <scope>NUCLEOTIDE SEQUENCE</scope>
    <source>
        <strain evidence="2">HY135</strain>
    </source>
</reference>
<keyword evidence="2" id="KW-1185">Reference proteome</keyword>
<dbReference type="EMBL" id="JARK01001689">
    <property type="protein sequence ID" value="EYB82703.1"/>
    <property type="molecule type" value="Genomic_DNA"/>
</dbReference>
<organism evidence="1 2">
    <name type="scientific">Ancylostoma ceylanicum</name>
    <dbReference type="NCBI Taxonomy" id="53326"/>
    <lineage>
        <taxon>Eukaryota</taxon>
        <taxon>Metazoa</taxon>
        <taxon>Ecdysozoa</taxon>
        <taxon>Nematoda</taxon>
        <taxon>Chromadorea</taxon>
        <taxon>Rhabditida</taxon>
        <taxon>Rhabditina</taxon>
        <taxon>Rhabditomorpha</taxon>
        <taxon>Strongyloidea</taxon>
        <taxon>Ancylostomatidae</taxon>
        <taxon>Ancylostomatinae</taxon>
        <taxon>Ancylostoma</taxon>
    </lineage>
</organism>
<gene>
    <name evidence="1" type="primary">Acey_s0353.g3300</name>
    <name evidence="1" type="ORF">Y032_0353g3300</name>
</gene>
<evidence type="ECO:0000313" key="1">
    <source>
        <dbReference type="EMBL" id="EYB82703.1"/>
    </source>
</evidence>
<accession>A0A016RWI7</accession>
<name>A0A016RWI7_9BILA</name>